<dbReference type="Proteomes" id="UP001373714">
    <property type="component" value="Unassembled WGS sequence"/>
</dbReference>
<sequence>MYPSYCVLQTPLLLALLFSRDAARGQTAPRVPPTPSDFEGYEDQPSEARVCIEGAFTDTAADYSCGSGATVPLCVCSPAGPVNVFEHRFTQCCKAYNCSHADSEGGATWVVRYCKYLRTSFGESYSTMPKPTRAATTITPLTNTPTRTHTTSTSLAQNDDTETDIASSKTTSSTGPTLSTFGDRGYANIRNWVYSLSRI</sequence>
<dbReference type="AlphaFoldDB" id="A0AAV9VDZ1"/>
<proteinExistence type="predicted"/>
<evidence type="ECO:0000256" key="1">
    <source>
        <dbReference type="SAM" id="MobiDB-lite"/>
    </source>
</evidence>
<keyword evidence="2" id="KW-0732">Signal</keyword>
<feature type="signal peptide" evidence="2">
    <location>
        <begin position="1"/>
        <end position="25"/>
    </location>
</feature>
<comment type="caution">
    <text evidence="3">The sequence shown here is derived from an EMBL/GenBank/DDBJ whole genome shotgun (WGS) entry which is preliminary data.</text>
</comment>
<name>A0AAV9VDZ1_9PEZI</name>
<accession>A0AAV9VDZ1</accession>
<dbReference type="EMBL" id="JAVHNS010000003">
    <property type="protein sequence ID" value="KAK6360170.1"/>
    <property type="molecule type" value="Genomic_DNA"/>
</dbReference>
<feature type="compositionally biased region" description="Polar residues" evidence="1">
    <location>
        <begin position="164"/>
        <end position="176"/>
    </location>
</feature>
<protein>
    <submittedName>
        <fullName evidence="3">Uncharacterized protein</fullName>
    </submittedName>
</protein>
<keyword evidence="4" id="KW-1185">Reference proteome</keyword>
<evidence type="ECO:0000313" key="4">
    <source>
        <dbReference type="Proteomes" id="UP001373714"/>
    </source>
</evidence>
<gene>
    <name evidence="3" type="ORF">TWF730_006321</name>
</gene>
<feature type="region of interest" description="Disordered" evidence="1">
    <location>
        <begin position="139"/>
        <end position="176"/>
    </location>
</feature>
<evidence type="ECO:0000256" key="2">
    <source>
        <dbReference type="SAM" id="SignalP"/>
    </source>
</evidence>
<feature type="chain" id="PRO_5043609028" evidence="2">
    <location>
        <begin position="26"/>
        <end position="199"/>
    </location>
</feature>
<organism evidence="3 4">
    <name type="scientific">Orbilia blumenaviensis</name>
    <dbReference type="NCBI Taxonomy" id="1796055"/>
    <lineage>
        <taxon>Eukaryota</taxon>
        <taxon>Fungi</taxon>
        <taxon>Dikarya</taxon>
        <taxon>Ascomycota</taxon>
        <taxon>Pezizomycotina</taxon>
        <taxon>Orbiliomycetes</taxon>
        <taxon>Orbiliales</taxon>
        <taxon>Orbiliaceae</taxon>
        <taxon>Orbilia</taxon>
    </lineage>
</organism>
<reference evidence="3 4" key="1">
    <citation type="submission" date="2019-10" db="EMBL/GenBank/DDBJ databases">
        <authorList>
            <person name="Palmer J.M."/>
        </authorList>
    </citation>
    <scope>NUCLEOTIDE SEQUENCE [LARGE SCALE GENOMIC DNA]</scope>
    <source>
        <strain evidence="3 4">TWF730</strain>
    </source>
</reference>
<feature type="compositionally biased region" description="Low complexity" evidence="1">
    <location>
        <begin position="139"/>
        <end position="155"/>
    </location>
</feature>
<evidence type="ECO:0000313" key="3">
    <source>
        <dbReference type="EMBL" id="KAK6360170.1"/>
    </source>
</evidence>